<dbReference type="AlphaFoldDB" id="A0AA51X5A9"/>
<keyword evidence="3 7" id="KW-0547">Nucleotide-binding</keyword>
<evidence type="ECO:0000256" key="5">
    <source>
        <dbReference type="ARBA" id="ARBA00022842"/>
    </source>
</evidence>
<dbReference type="Proteomes" id="UP001239782">
    <property type="component" value="Chromosome"/>
</dbReference>
<feature type="domain" description="PII-uridylyltransferase/Glutamine-synthetase adenylyltransferase" evidence="9">
    <location>
        <begin position="301"/>
        <end position="439"/>
    </location>
</feature>
<dbReference type="FunFam" id="1.20.120.330:FF:000005">
    <property type="entry name" value="Bifunctional glutamine synthetase adenylyltransferase/adenylyl-removing enzyme"/>
    <property type="match status" value="1"/>
</dbReference>
<feature type="domain" description="Glutamate-ammonia ligase adenylyltransferase repeated" evidence="8">
    <location>
        <begin position="553"/>
        <end position="805"/>
    </location>
</feature>
<evidence type="ECO:0000256" key="4">
    <source>
        <dbReference type="ARBA" id="ARBA00022840"/>
    </source>
</evidence>
<comment type="cofactor">
    <cofactor evidence="7">
        <name>Mg(2+)</name>
        <dbReference type="ChEBI" id="CHEBI:18420"/>
    </cofactor>
</comment>
<dbReference type="SUPFAM" id="SSF81593">
    <property type="entry name" value="Nucleotidyltransferase substrate binding subunit/domain"/>
    <property type="match status" value="2"/>
</dbReference>
<dbReference type="GO" id="GO:0008882">
    <property type="term" value="F:[glutamate-ammonia-ligase] adenylyltransferase activity"/>
    <property type="evidence" value="ECO:0007669"/>
    <property type="project" value="UniProtKB-UniRule"/>
</dbReference>
<feature type="region of interest" description="Adenylyl removase" evidence="7">
    <location>
        <begin position="1"/>
        <end position="444"/>
    </location>
</feature>
<dbReference type="Pfam" id="PF08335">
    <property type="entry name" value="GlnD_UR_UTase"/>
    <property type="match status" value="2"/>
</dbReference>
<keyword evidence="11" id="KW-1185">Reference proteome</keyword>
<gene>
    <name evidence="7 10" type="primary">glnE</name>
    <name evidence="10" type="ORF">Q9312_09970</name>
</gene>
<dbReference type="GO" id="GO:0047388">
    <property type="term" value="F:[glutamine synthetase]-adenylyl-L-tyrosine phosphorylase activity"/>
    <property type="evidence" value="ECO:0007669"/>
    <property type="project" value="UniProtKB-EC"/>
</dbReference>
<evidence type="ECO:0000256" key="1">
    <source>
        <dbReference type="ARBA" id="ARBA00022679"/>
    </source>
</evidence>
<dbReference type="Gene3D" id="1.20.120.1510">
    <property type="match status" value="1"/>
</dbReference>
<dbReference type="InterPro" id="IPR005190">
    <property type="entry name" value="GlnE_rpt_dom"/>
</dbReference>
<dbReference type="FunFam" id="3.30.460.10:FF:000009">
    <property type="entry name" value="Bifunctional glutamine synthetase adenylyltransferase/adenylyl-removing enzyme"/>
    <property type="match status" value="1"/>
</dbReference>
<evidence type="ECO:0000256" key="2">
    <source>
        <dbReference type="ARBA" id="ARBA00022695"/>
    </source>
</evidence>
<comment type="function">
    <text evidence="7">Involved in the regulation of glutamine synthetase GlnA, a key enzyme in the process to assimilate ammonia. When cellular nitrogen levels are high, the C-terminal adenylyl transferase (AT) inactivates GlnA by covalent transfer of an adenylyl group from ATP to specific tyrosine residue of GlnA, thus reducing its activity. Conversely, when nitrogen levels are low, the N-terminal adenylyl removase (AR) activates GlnA by removing the adenylyl group by phosphorolysis, increasing its activity. The regulatory region of GlnE binds the signal transduction protein PII (GlnB) which indicates the nitrogen status of the cell.</text>
</comment>
<dbReference type="GO" id="GO:0016874">
    <property type="term" value="F:ligase activity"/>
    <property type="evidence" value="ECO:0007669"/>
    <property type="project" value="UniProtKB-KW"/>
</dbReference>
<dbReference type="PANTHER" id="PTHR30621:SF0">
    <property type="entry name" value="BIFUNCTIONAL GLUTAMINE SYNTHETASE ADENYLYLTRANSFERASE_ADENYLYL-REMOVING ENZYME"/>
    <property type="match status" value="1"/>
</dbReference>
<dbReference type="EC" id="2.7.7.42" evidence="7"/>
<dbReference type="GO" id="GO:0005524">
    <property type="term" value="F:ATP binding"/>
    <property type="evidence" value="ECO:0007669"/>
    <property type="project" value="UniProtKB-UniRule"/>
</dbReference>
<proteinExistence type="inferred from homology"/>
<feature type="region of interest" description="Adenylyl transferase" evidence="7">
    <location>
        <begin position="453"/>
        <end position="947"/>
    </location>
</feature>
<dbReference type="GO" id="GO:0005829">
    <property type="term" value="C:cytosol"/>
    <property type="evidence" value="ECO:0007669"/>
    <property type="project" value="TreeGrafter"/>
</dbReference>
<keyword evidence="4 7" id="KW-0067">ATP-binding</keyword>
<dbReference type="Gene3D" id="1.20.120.330">
    <property type="entry name" value="Nucleotidyltransferases domain 2"/>
    <property type="match status" value="2"/>
</dbReference>
<dbReference type="NCBIfam" id="NF008292">
    <property type="entry name" value="PRK11072.1"/>
    <property type="match status" value="1"/>
</dbReference>
<organism evidence="10 11">
    <name type="scientific">Pleionea litopenaei</name>
    <dbReference type="NCBI Taxonomy" id="3070815"/>
    <lineage>
        <taxon>Bacteria</taxon>
        <taxon>Pseudomonadati</taxon>
        <taxon>Pseudomonadota</taxon>
        <taxon>Gammaproteobacteria</taxon>
        <taxon>Oceanospirillales</taxon>
        <taxon>Pleioneaceae</taxon>
        <taxon>Pleionea</taxon>
    </lineage>
</organism>
<dbReference type="InterPro" id="IPR023057">
    <property type="entry name" value="GlnE"/>
</dbReference>
<accession>A0AA51X5A9</accession>
<evidence type="ECO:0000256" key="7">
    <source>
        <dbReference type="HAMAP-Rule" id="MF_00802"/>
    </source>
</evidence>
<dbReference type="InterPro" id="IPR043519">
    <property type="entry name" value="NT_sf"/>
</dbReference>
<comment type="similarity">
    <text evidence="7">Belongs to the GlnE family.</text>
</comment>
<dbReference type="CDD" id="cd05401">
    <property type="entry name" value="NT_GlnE_GlnD_like"/>
    <property type="match status" value="2"/>
</dbReference>
<evidence type="ECO:0000313" key="10">
    <source>
        <dbReference type="EMBL" id="WMS85539.1"/>
    </source>
</evidence>
<keyword evidence="1 7" id="KW-0808">Transferase</keyword>
<dbReference type="EMBL" id="CP133548">
    <property type="protein sequence ID" value="WMS85539.1"/>
    <property type="molecule type" value="Genomic_DNA"/>
</dbReference>
<dbReference type="KEGG" id="plei:Q9312_09970"/>
<comment type="catalytic activity">
    <reaction evidence="7">
        <text>[glutamine synthetase]-L-tyrosine + ATP = [glutamine synthetase]-O(4)-(5'-adenylyl)-L-tyrosine + diphosphate</text>
        <dbReference type="Rhea" id="RHEA:18589"/>
        <dbReference type="Rhea" id="RHEA-COMP:10660"/>
        <dbReference type="Rhea" id="RHEA-COMP:10661"/>
        <dbReference type="ChEBI" id="CHEBI:30616"/>
        <dbReference type="ChEBI" id="CHEBI:33019"/>
        <dbReference type="ChEBI" id="CHEBI:46858"/>
        <dbReference type="ChEBI" id="CHEBI:83624"/>
        <dbReference type="EC" id="2.7.7.42"/>
    </reaction>
</comment>
<dbReference type="GO" id="GO:0000820">
    <property type="term" value="P:regulation of glutamine family amino acid metabolic process"/>
    <property type="evidence" value="ECO:0007669"/>
    <property type="project" value="UniProtKB-UniRule"/>
</dbReference>
<reference evidence="10 11" key="1">
    <citation type="submission" date="2023-08" db="EMBL/GenBank/DDBJ databases">
        <title>Pleionea litopenaei sp. nov., isolated from stomach of juvenile Litopenaeus vannamei.</title>
        <authorList>
            <person name="Rho A.M."/>
            <person name="Hwang C.Y."/>
        </authorList>
    </citation>
    <scope>NUCLEOTIDE SEQUENCE [LARGE SCALE GENOMIC DNA]</scope>
    <source>
        <strain evidence="10 11">HL-JVS1</strain>
    </source>
</reference>
<evidence type="ECO:0000259" key="8">
    <source>
        <dbReference type="Pfam" id="PF03710"/>
    </source>
</evidence>
<evidence type="ECO:0000313" key="11">
    <source>
        <dbReference type="Proteomes" id="UP001239782"/>
    </source>
</evidence>
<keyword evidence="2 7" id="KW-0548">Nucleotidyltransferase</keyword>
<comment type="catalytic activity">
    <reaction evidence="7">
        <text>[glutamine synthetase]-O(4)-(5'-adenylyl)-L-tyrosine + phosphate = [glutamine synthetase]-L-tyrosine + ADP</text>
        <dbReference type="Rhea" id="RHEA:43716"/>
        <dbReference type="Rhea" id="RHEA-COMP:10660"/>
        <dbReference type="Rhea" id="RHEA-COMP:10661"/>
        <dbReference type="ChEBI" id="CHEBI:43474"/>
        <dbReference type="ChEBI" id="CHEBI:46858"/>
        <dbReference type="ChEBI" id="CHEBI:83624"/>
        <dbReference type="ChEBI" id="CHEBI:456216"/>
        <dbReference type="EC" id="2.7.7.89"/>
    </reaction>
</comment>
<dbReference type="GO" id="GO:0000287">
    <property type="term" value="F:magnesium ion binding"/>
    <property type="evidence" value="ECO:0007669"/>
    <property type="project" value="UniProtKB-UniRule"/>
</dbReference>
<evidence type="ECO:0000256" key="6">
    <source>
        <dbReference type="ARBA" id="ARBA00023268"/>
    </source>
</evidence>
<dbReference type="RefSeq" id="WP_309200692.1">
    <property type="nucleotide sequence ID" value="NZ_CP133548.1"/>
</dbReference>
<sequence>MSLEKYQNLTQVISTSNDHFDYQPSFSDCASCSSMTSLAQASPFVGQVMSKEPPLFDAFLSSGAYQHPLNLESVALEMRAEVSQQASLDGAKRSLRVWRNRIMAQIALQRLLNTQTIEQEMATLSCFADHLITTAYQWCFKQMTEQWGTPLDSSGNSMDLMILAMGKYGGLELNFSSDVDLIFFYAEEGETQGANRSLEHHTFFIRLGQQLINLLNDTTRDGRVFRVDMRLRPYGESGPLAMSLDAAEDYYQEQGREWERFAMIKARVIGEESLVHQVFYKMITPFVFRRYIDFGVLESIRSMKSMIANEVRRRKLQDNIKLGSGGIREAEFIVQSLQLIRGGRIPQLRAKSFYRALEALQEHEVIPQDKANTLKQEYSFLRKVEHILQMQYDEQTQQLPENECDQARLIAVLDFDNYTAFYQRLQQALSIVHQEFSEAFRLENDDSEGPSKSNFKVASFDDSELSEVFAEQSSEQVQQIAKSIRLFVASNAYQQLTETGRNRLSSFFPGLLSSISKVNNAQVSLERILQLLKSINRRTAYLVLLEENPPVLEHLVRLCSQSAWISERLTEYPILLDELLYPNALYTPLTSHELKDELRVHMLRVEPDDEEQQQEHLRIFKQTHELRVAAAVLNQTINVRKASRYLSHIAEAVVDTVLYLSWHKLVAKFGAPQSSHSAELTPEQFAIIGYGKFGGEELGFGSDLDIVFLYDADPESKTLGSHPISNAQFFTRLAQRIISSLNMRTISGVLYEVDTRLRPSGNSGLLVSHINAFKDYQENEAWTWEHQALTRARVICGDPNIGKWFSQFRNDIIGRQRESQQLMRDVVDMRDKMRRNLDKSKDSLIDIKQGVGTMVDIEFIAQYLVLSSAHLTELQSWSTRTTHQLEQAAKLDLISAKTAALLIEAYRYYRECSNYLVLTGQDKCLPEVQLKDHIDQVCNAWSILFKI</sequence>
<dbReference type="EC" id="2.7.7.89" evidence="7"/>
<protein>
    <recommendedName>
        <fullName evidence="7">Bifunctional glutamine synthetase adenylyltransferase/adenylyl-removing enzyme</fullName>
    </recommendedName>
    <alternativeName>
        <fullName evidence="7">ATP:glutamine synthetase adenylyltransferase</fullName>
    </alternativeName>
    <alternativeName>
        <fullName evidence="7">ATase</fullName>
    </alternativeName>
    <domain>
        <recommendedName>
            <fullName evidence="7">Glutamine synthetase adenylyl-L-tyrosine phosphorylase</fullName>
            <ecNumber evidence="7">2.7.7.89</ecNumber>
        </recommendedName>
        <alternativeName>
            <fullName evidence="7">Adenylyl removase</fullName>
            <shortName evidence="7">AR</shortName>
            <shortName evidence="7">AT-N</shortName>
        </alternativeName>
    </domain>
    <domain>
        <recommendedName>
            <fullName evidence="7">Glutamine synthetase adenylyl transferase</fullName>
            <ecNumber evidence="7">2.7.7.42</ecNumber>
        </recommendedName>
        <alternativeName>
            <fullName evidence="7">Adenylyl transferase</fullName>
            <shortName evidence="7">AT</shortName>
            <shortName evidence="7">AT-C</shortName>
        </alternativeName>
    </domain>
</protein>
<keyword evidence="6 7" id="KW-0511">Multifunctional enzyme</keyword>
<feature type="domain" description="PII-uridylyltransferase/Glutamine-synthetase adenylyltransferase" evidence="9">
    <location>
        <begin position="834"/>
        <end position="916"/>
    </location>
</feature>
<evidence type="ECO:0000256" key="3">
    <source>
        <dbReference type="ARBA" id="ARBA00022741"/>
    </source>
</evidence>
<keyword evidence="5 7" id="KW-0460">Magnesium</keyword>
<dbReference type="Pfam" id="PF03710">
    <property type="entry name" value="GlnE"/>
    <property type="match status" value="2"/>
</dbReference>
<evidence type="ECO:0000259" key="9">
    <source>
        <dbReference type="Pfam" id="PF08335"/>
    </source>
</evidence>
<dbReference type="SUPFAM" id="SSF81301">
    <property type="entry name" value="Nucleotidyltransferase"/>
    <property type="match status" value="2"/>
</dbReference>
<dbReference type="HAMAP" id="MF_00802">
    <property type="entry name" value="GlnE"/>
    <property type="match status" value="1"/>
</dbReference>
<dbReference type="PANTHER" id="PTHR30621">
    <property type="entry name" value="GLUTAMINE SYNTHETASE ADENYLYLTRANSFERASE"/>
    <property type="match status" value="1"/>
</dbReference>
<name>A0AA51X5A9_9GAMM</name>
<dbReference type="Gene3D" id="3.30.460.10">
    <property type="entry name" value="Beta Polymerase, domain 2"/>
    <property type="match status" value="2"/>
</dbReference>
<keyword evidence="10" id="KW-0436">Ligase</keyword>
<feature type="domain" description="Glutamate-ammonia ligase adenylyltransferase repeated" evidence="8">
    <location>
        <begin position="35"/>
        <end position="279"/>
    </location>
</feature>
<dbReference type="InterPro" id="IPR013546">
    <property type="entry name" value="PII_UdlTrfase/GS_AdlTrfase"/>
</dbReference>